<dbReference type="SUPFAM" id="SSF48264">
    <property type="entry name" value="Cytochrome P450"/>
    <property type="match status" value="1"/>
</dbReference>
<accession>A0A814UUR8</accession>
<dbReference type="GO" id="GO:0042632">
    <property type="term" value="P:cholesterol homeostasis"/>
    <property type="evidence" value="ECO:0007669"/>
    <property type="project" value="TreeGrafter"/>
</dbReference>
<evidence type="ECO:0000256" key="14">
    <source>
        <dbReference type="PIRSR" id="PIRSR000047-1"/>
    </source>
</evidence>
<keyword evidence="10" id="KW-0443">Lipid metabolism</keyword>
<gene>
    <name evidence="17" type="ORF">IZO911_LOCUS27456</name>
    <name evidence="18" type="ORF">KXQ929_LOCUS19332</name>
</gene>
<comment type="caution">
    <text evidence="17">The sequence shown here is derived from an EMBL/GenBank/DDBJ whole genome shotgun (WGS) entry which is preliminary data.</text>
</comment>
<evidence type="ECO:0000256" key="8">
    <source>
        <dbReference type="ARBA" id="ARBA00023002"/>
    </source>
</evidence>
<evidence type="ECO:0000256" key="16">
    <source>
        <dbReference type="SAM" id="SignalP"/>
    </source>
</evidence>
<dbReference type="InterPro" id="IPR050529">
    <property type="entry name" value="CYP450_sterol_14alpha_dmase"/>
</dbReference>
<reference evidence="17" key="1">
    <citation type="submission" date="2021-02" db="EMBL/GenBank/DDBJ databases">
        <authorList>
            <person name="Nowell W R."/>
        </authorList>
    </citation>
    <scope>NUCLEOTIDE SEQUENCE</scope>
</reference>
<dbReference type="EMBL" id="CAJNOE010000373">
    <property type="protein sequence ID" value="CAF1180875.1"/>
    <property type="molecule type" value="Genomic_DNA"/>
</dbReference>
<dbReference type="PRINTS" id="PR00465">
    <property type="entry name" value="EP450IV"/>
</dbReference>
<dbReference type="GO" id="GO:0006699">
    <property type="term" value="P:bile acid biosynthetic process"/>
    <property type="evidence" value="ECO:0007669"/>
    <property type="project" value="TreeGrafter"/>
</dbReference>
<sequence>MLIAGLILIGIIFLLIHFLRSDDTGDSSIPYAKCASYPIVGHLFSFLQDRTKLLLICSKQYGDCFRIRIFNQYFTMILSHADWTNVVRNSAFQFAASDFGAQIFDLSRAFDGRPDYDADTHRLYTQHLKNREGLRPIVTQFVRQMRELIKNDKKVLEKNGNTSEWISSGLLEFSHHMLYQPSTVALIGDTNPLAAEDDFRLFDTKFHYFLVPFPRWIASLLLSREFQARSRLNEFWPKSLDPPGSSQFHRDRLEMFSNHSEWVSDKDKAALQTAFFWASLGNTIPAVFWSLFYILRDPKAISTITEEINTHLPGVPLDGDEDWTPEQLDACVYLESAVNETIRLVGAPFMQRKCVRDAQLVLQDGRTVQFKEGETLAWFGGASHHSEKFFVKPDEFLFDRFVNKKAESVPGFMPFGGGKSICPGRFFAKFEIKTCLVMLLRYMEYQIQDTQTIPTQIRARIGVGIAPPTKDIPIIYRYKL</sequence>
<evidence type="ECO:0000313" key="19">
    <source>
        <dbReference type="Proteomes" id="UP000663860"/>
    </source>
</evidence>
<dbReference type="GO" id="GO:0008395">
    <property type="term" value="F:steroid hydroxylase activity"/>
    <property type="evidence" value="ECO:0007669"/>
    <property type="project" value="TreeGrafter"/>
</dbReference>
<organism evidence="17 19">
    <name type="scientific">Adineta steineri</name>
    <dbReference type="NCBI Taxonomy" id="433720"/>
    <lineage>
        <taxon>Eukaryota</taxon>
        <taxon>Metazoa</taxon>
        <taxon>Spiralia</taxon>
        <taxon>Gnathifera</taxon>
        <taxon>Rotifera</taxon>
        <taxon>Eurotatoria</taxon>
        <taxon>Bdelloidea</taxon>
        <taxon>Adinetida</taxon>
        <taxon>Adinetidae</taxon>
        <taxon>Adineta</taxon>
    </lineage>
</organism>
<dbReference type="Proteomes" id="UP000663868">
    <property type="component" value="Unassembled WGS sequence"/>
</dbReference>
<comment type="similarity">
    <text evidence="4 13">Belongs to the cytochrome P450 family.</text>
</comment>
<dbReference type="GO" id="GO:0005789">
    <property type="term" value="C:endoplasmic reticulum membrane"/>
    <property type="evidence" value="ECO:0007669"/>
    <property type="project" value="UniProtKB-SubCell"/>
</dbReference>
<protein>
    <recommendedName>
        <fullName evidence="20">Cytochrome P450</fullName>
    </recommendedName>
</protein>
<evidence type="ECO:0000256" key="5">
    <source>
        <dbReference type="ARBA" id="ARBA00022617"/>
    </source>
</evidence>
<evidence type="ECO:0000256" key="4">
    <source>
        <dbReference type="ARBA" id="ARBA00010617"/>
    </source>
</evidence>
<dbReference type="PIRSF" id="PIRSF000047">
    <property type="entry name" value="Cytochrome_CYPVIIA1"/>
    <property type="match status" value="1"/>
</dbReference>
<comment type="pathway">
    <text evidence="3">Lipid metabolism; bile acid biosynthesis.</text>
</comment>
<dbReference type="GO" id="GO:0005506">
    <property type="term" value="F:iron ion binding"/>
    <property type="evidence" value="ECO:0007669"/>
    <property type="project" value="InterPro"/>
</dbReference>
<dbReference type="InterPro" id="IPR002403">
    <property type="entry name" value="Cyt_P450_E_grp-IV"/>
</dbReference>
<evidence type="ECO:0000256" key="11">
    <source>
        <dbReference type="ARBA" id="ARBA00023136"/>
    </source>
</evidence>
<dbReference type="EMBL" id="CAJOBB010001307">
    <property type="protein sequence ID" value="CAF3838649.1"/>
    <property type="molecule type" value="Genomic_DNA"/>
</dbReference>
<evidence type="ECO:0000256" key="9">
    <source>
        <dbReference type="ARBA" id="ARBA00023004"/>
    </source>
</evidence>
<evidence type="ECO:0000256" key="1">
    <source>
        <dbReference type="ARBA" id="ARBA00001971"/>
    </source>
</evidence>
<evidence type="ECO:0000313" key="17">
    <source>
        <dbReference type="EMBL" id="CAF1180875.1"/>
    </source>
</evidence>
<dbReference type="AlphaFoldDB" id="A0A814UUR8"/>
<feature type="chain" id="PRO_5036226202" description="Cytochrome P450" evidence="16">
    <location>
        <begin position="22"/>
        <end position="480"/>
    </location>
</feature>
<evidence type="ECO:0008006" key="20">
    <source>
        <dbReference type="Google" id="ProtNLM"/>
    </source>
</evidence>
<keyword evidence="8" id="KW-0560">Oxidoreductase</keyword>
<dbReference type="InterPro" id="IPR024204">
    <property type="entry name" value="Cyt_P450_CYP7A1-type"/>
</dbReference>
<keyword evidence="16" id="KW-0732">Signal</keyword>
<evidence type="ECO:0000256" key="15">
    <source>
        <dbReference type="PIRSR" id="PIRSR000047-2"/>
    </source>
</evidence>
<comment type="subcellular location">
    <subcellularLocation>
        <location evidence="2 13">Endoplasmic reticulum membrane</location>
    </subcellularLocation>
</comment>
<dbReference type="Pfam" id="PF00067">
    <property type="entry name" value="p450"/>
    <property type="match status" value="1"/>
</dbReference>
<keyword evidence="9 13" id="KW-0408">Iron</keyword>
<dbReference type="GO" id="GO:0020037">
    <property type="term" value="F:heme binding"/>
    <property type="evidence" value="ECO:0007669"/>
    <property type="project" value="InterPro"/>
</dbReference>
<keyword evidence="12" id="KW-0753">Steroid metabolism</keyword>
<evidence type="ECO:0000256" key="6">
    <source>
        <dbReference type="ARBA" id="ARBA00022723"/>
    </source>
</evidence>
<comment type="cofactor">
    <cofactor evidence="1 13 14">
        <name>heme</name>
        <dbReference type="ChEBI" id="CHEBI:30413"/>
    </cofactor>
</comment>
<name>A0A814UUR8_9BILA</name>
<feature type="binding site" evidence="15">
    <location>
        <position position="108"/>
    </location>
    <ligand>
        <name>substrate</name>
    </ligand>
</feature>
<evidence type="ECO:0000256" key="2">
    <source>
        <dbReference type="ARBA" id="ARBA00004586"/>
    </source>
</evidence>
<evidence type="ECO:0000256" key="7">
    <source>
        <dbReference type="ARBA" id="ARBA00022824"/>
    </source>
</evidence>
<feature type="binding site" description="axial binding residue" evidence="14">
    <location>
        <position position="422"/>
    </location>
    <ligand>
        <name>heme</name>
        <dbReference type="ChEBI" id="CHEBI:30413"/>
    </ligand>
    <ligandPart>
        <name>Fe</name>
        <dbReference type="ChEBI" id="CHEBI:18248"/>
    </ligandPart>
</feature>
<proteinExistence type="inferred from homology"/>
<feature type="binding site" evidence="15">
    <location>
        <position position="282"/>
    </location>
    <ligand>
        <name>substrate</name>
    </ligand>
</feature>
<evidence type="ECO:0000256" key="3">
    <source>
        <dbReference type="ARBA" id="ARBA00004860"/>
    </source>
</evidence>
<evidence type="ECO:0000256" key="13">
    <source>
        <dbReference type="PIRNR" id="PIRNR000047"/>
    </source>
</evidence>
<feature type="signal peptide" evidence="16">
    <location>
        <begin position="1"/>
        <end position="21"/>
    </location>
</feature>
<evidence type="ECO:0000256" key="10">
    <source>
        <dbReference type="ARBA" id="ARBA00023098"/>
    </source>
</evidence>
<dbReference type="PANTHER" id="PTHR24304">
    <property type="entry name" value="CYTOCHROME P450 FAMILY 7"/>
    <property type="match status" value="1"/>
</dbReference>
<keyword evidence="11 13" id="KW-0472">Membrane</keyword>
<dbReference type="PANTHER" id="PTHR24304:SF4">
    <property type="entry name" value="CYTOCHROME P450"/>
    <property type="match status" value="1"/>
</dbReference>
<keyword evidence="6 13" id="KW-0479">Metal-binding</keyword>
<keyword evidence="5 13" id="KW-0349">Heme</keyword>
<evidence type="ECO:0000256" key="12">
    <source>
        <dbReference type="ARBA" id="ARBA00023221"/>
    </source>
</evidence>
<dbReference type="InterPro" id="IPR001128">
    <property type="entry name" value="Cyt_P450"/>
</dbReference>
<dbReference type="InterPro" id="IPR036396">
    <property type="entry name" value="Cyt_P450_sf"/>
</dbReference>
<dbReference type="Proteomes" id="UP000663860">
    <property type="component" value="Unassembled WGS sequence"/>
</dbReference>
<dbReference type="GO" id="GO:0016705">
    <property type="term" value="F:oxidoreductase activity, acting on paired donors, with incorporation or reduction of molecular oxygen"/>
    <property type="evidence" value="ECO:0007669"/>
    <property type="project" value="InterPro"/>
</dbReference>
<evidence type="ECO:0000313" key="18">
    <source>
        <dbReference type="EMBL" id="CAF3838649.1"/>
    </source>
</evidence>
<keyword evidence="7 13" id="KW-0256">Endoplasmic reticulum</keyword>
<dbReference type="Gene3D" id="1.10.630.10">
    <property type="entry name" value="Cytochrome P450"/>
    <property type="match status" value="1"/>
</dbReference>